<dbReference type="RefSeq" id="WP_282591787.1">
    <property type="nucleotide sequence ID" value="NZ_JAPAAF010000013.1"/>
</dbReference>
<dbReference type="Pfam" id="PF04230">
    <property type="entry name" value="PS_pyruv_trans"/>
    <property type="match status" value="1"/>
</dbReference>
<gene>
    <name evidence="2" type="ORF">N2K84_10620</name>
</gene>
<organism evidence="2 3">
    <name type="scientific">Gaoshiqia sediminis</name>
    <dbReference type="NCBI Taxonomy" id="2986998"/>
    <lineage>
        <taxon>Bacteria</taxon>
        <taxon>Pseudomonadati</taxon>
        <taxon>Bacteroidota</taxon>
        <taxon>Bacteroidia</taxon>
        <taxon>Marinilabiliales</taxon>
        <taxon>Prolixibacteraceae</taxon>
        <taxon>Gaoshiqia</taxon>
    </lineage>
</organism>
<sequence>MKIGLLTLHTFYNYGAMLQAYATQIVLTQMGYDVQLINHYPLDLEKQNDTVPLSLHPKKLILYFILKFDRKYQQKLKRFRDFRKVFNLTKRYYSEEEIYNHPPKFDVYIIGSDQVWNMENGIDPFCFLDFVKGHGKKISYAPSFGSSSIPEKYKPRLTELLSDFSAISTREDDGVRIIKEATGRDAVQVLDPTLLISKTEWNNLIGHTKPPTAKYILIYALNDSDESAKMVEAVRNRYNLPVWGIPMGVNVPAKFKVEKSFKDAGPLEFISLFMHAKVVLTSSFHGLAFAVNFEKTFFVVPHPTRNSRLNSLMKLLDLQDRQYFTPEIINSLKESELFLDYSTKIYILNNQRKQSCDFLTASIENIPPLTK</sequence>
<accession>A0AA42CA94</accession>
<dbReference type="GO" id="GO:0016740">
    <property type="term" value="F:transferase activity"/>
    <property type="evidence" value="ECO:0007669"/>
    <property type="project" value="UniProtKB-KW"/>
</dbReference>
<dbReference type="AlphaFoldDB" id="A0AA42CA94"/>
<proteinExistence type="predicted"/>
<protein>
    <submittedName>
        <fullName evidence="2">Polysaccharide pyruvyl transferase family protein</fullName>
    </submittedName>
</protein>
<feature type="domain" description="Polysaccharide pyruvyl transferase" evidence="1">
    <location>
        <begin position="13"/>
        <end position="301"/>
    </location>
</feature>
<keyword evidence="3" id="KW-1185">Reference proteome</keyword>
<dbReference type="Proteomes" id="UP001163821">
    <property type="component" value="Unassembled WGS sequence"/>
</dbReference>
<dbReference type="EMBL" id="JAPAAF010000013">
    <property type="protein sequence ID" value="MCW0483185.1"/>
    <property type="molecule type" value="Genomic_DNA"/>
</dbReference>
<name>A0AA42CA94_9BACT</name>
<keyword evidence="2" id="KW-0808">Transferase</keyword>
<comment type="caution">
    <text evidence="2">The sequence shown here is derived from an EMBL/GenBank/DDBJ whole genome shotgun (WGS) entry which is preliminary data.</text>
</comment>
<evidence type="ECO:0000259" key="1">
    <source>
        <dbReference type="Pfam" id="PF04230"/>
    </source>
</evidence>
<evidence type="ECO:0000313" key="3">
    <source>
        <dbReference type="Proteomes" id="UP001163821"/>
    </source>
</evidence>
<reference evidence="2" key="1">
    <citation type="submission" date="2022-10" db="EMBL/GenBank/DDBJ databases">
        <title>Gaoshiqiia sediminis gen. nov., sp. nov., isolated from coastal sediment.</title>
        <authorList>
            <person name="Yu W.X."/>
            <person name="Mu D.S."/>
            <person name="Du J.Z."/>
            <person name="Liang Y.Q."/>
        </authorList>
    </citation>
    <scope>NUCLEOTIDE SEQUENCE</scope>
    <source>
        <strain evidence="2">A06</strain>
    </source>
</reference>
<dbReference type="InterPro" id="IPR007345">
    <property type="entry name" value="Polysacch_pyruvyl_Trfase"/>
</dbReference>
<evidence type="ECO:0000313" key="2">
    <source>
        <dbReference type="EMBL" id="MCW0483185.1"/>
    </source>
</evidence>